<accession>A0A7X4KL48</accession>
<protein>
    <recommendedName>
        <fullName evidence="4">DUF3012 domain-containing protein</fullName>
    </recommendedName>
</protein>
<name>A0A7X4KL48_9BURK</name>
<dbReference type="Proteomes" id="UP000450676">
    <property type="component" value="Unassembled WGS sequence"/>
</dbReference>
<evidence type="ECO:0008006" key="4">
    <source>
        <dbReference type="Google" id="ProtNLM"/>
    </source>
</evidence>
<feature type="chain" id="PRO_5031273498" description="DUF3012 domain-containing protein" evidence="1">
    <location>
        <begin position="19"/>
        <end position="64"/>
    </location>
</feature>
<reference evidence="2 3" key="1">
    <citation type="submission" date="2019-12" db="EMBL/GenBank/DDBJ databases">
        <title>Novel species isolated from a subtropical stream in China.</title>
        <authorList>
            <person name="Lu H."/>
        </authorList>
    </citation>
    <scope>NUCLEOTIDE SEQUENCE [LARGE SCALE GENOMIC DNA]</scope>
    <source>
        <strain evidence="2 3">FT127W</strain>
    </source>
</reference>
<sequence>MKKLTASLLLLCCTALDAAPAPFYWWVSKVDGARVCAQGPLGQGWERGAHAYKDSRCEKLAFAK</sequence>
<evidence type="ECO:0000313" key="2">
    <source>
        <dbReference type="EMBL" id="MYN07809.1"/>
    </source>
</evidence>
<organism evidence="2 3">
    <name type="scientific">Pseudoduganella aquatica</name>
    <dbReference type="NCBI Taxonomy" id="2660641"/>
    <lineage>
        <taxon>Bacteria</taxon>
        <taxon>Pseudomonadati</taxon>
        <taxon>Pseudomonadota</taxon>
        <taxon>Betaproteobacteria</taxon>
        <taxon>Burkholderiales</taxon>
        <taxon>Oxalobacteraceae</taxon>
        <taxon>Telluria group</taxon>
        <taxon>Pseudoduganella</taxon>
    </lineage>
</organism>
<dbReference type="AlphaFoldDB" id="A0A7X4KL48"/>
<evidence type="ECO:0000256" key="1">
    <source>
        <dbReference type="SAM" id="SignalP"/>
    </source>
</evidence>
<feature type="signal peptide" evidence="1">
    <location>
        <begin position="1"/>
        <end position="18"/>
    </location>
</feature>
<comment type="caution">
    <text evidence="2">The sequence shown here is derived from an EMBL/GenBank/DDBJ whole genome shotgun (WGS) entry which is preliminary data.</text>
</comment>
<dbReference type="RefSeq" id="WP_161072147.1">
    <property type="nucleotide sequence ID" value="NZ_CP086370.1"/>
</dbReference>
<evidence type="ECO:0000313" key="3">
    <source>
        <dbReference type="Proteomes" id="UP000450676"/>
    </source>
</evidence>
<dbReference type="EMBL" id="WWCU01000009">
    <property type="protein sequence ID" value="MYN07809.1"/>
    <property type="molecule type" value="Genomic_DNA"/>
</dbReference>
<keyword evidence="3" id="KW-1185">Reference proteome</keyword>
<gene>
    <name evidence="2" type="ORF">GTP77_10730</name>
</gene>
<keyword evidence="1" id="KW-0732">Signal</keyword>
<proteinExistence type="predicted"/>